<keyword evidence="1" id="KW-0614">Plasmid</keyword>
<reference evidence="1 2" key="2">
    <citation type="journal article" date="2011" name="Stand. Genomic Sci.">
        <title>Complete genome sequence of Tsukamurella paurometabola type strain (no. 33).</title>
        <authorList>
            <person name="Munk A.C."/>
            <person name="Lapidus A."/>
            <person name="Lucas S."/>
            <person name="Nolan M."/>
            <person name="Tice H."/>
            <person name="Cheng J.F."/>
            <person name="Del Rio T.G."/>
            <person name="Goodwin L."/>
            <person name="Pitluck S."/>
            <person name="Liolios K."/>
            <person name="Huntemann M."/>
            <person name="Ivanova N."/>
            <person name="Mavromatis K."/>
            <person name="Mikhailova N."/>
            <person name="Pati A."/>
            <person name="Chen A."/>
            <person name="Palaniappan K."/>
            <person name="Tapia R."/>
            <person name="Han C."/>
            <person name="Land M."/>
            <person name="Hauser L."/>
            <person name="Chang Y.J."/>
            <person name="Jeffries C.D."/>
            <person name="Brettin T."/>
            <person name="Yasawong M."/>
            <person name="Brambilla E.M."/>
            <person name="Rohde M."/>
            <person name="Sikorski J."/>
            <person name="Goker M."/>
            <person name="Detter J.C."/>
            <person name="Woyke T."/>
            <person name="Bristow J."/>
            <person name="Eisen J.A."/>
            <person name="Markowitz V."/>
            <person name="Hugenholtz P."/>
            <person name="Kyrpides N.C."/>
            <person name="Klenk H.P."/>
        </authorList>
    </citation>
    <scope>NUCLEOTIDE SEQUENCE [LARGE SCALE GENOMIC DNA]</scope>
    <source>
        <strain evidence="2">ATCC 8368 / DSM 20162 / CCUG 35730 / CIP 100753 / JCM 10117 / KCTC 9821 / NBRC 16120 / NCIMB 702349 / NCTC 13040</strain>
        <plasmid evidence="1">pTpau01</plasmid>
    </source>
</reference>
<geneLocation type="plasmid" evidence="1 2">
    <name>pTpau01</name>
</geneLocation>
<evidence type="ECO:0000313" key="2">
    <source>
        <dbReference type="Proteomes" id="UP000001213"/>
    </source>
</evidence>
<dbReference type="EMBL" id="CP001967">
    <property type="protein sequence ID" value="ADG80815.1"/>
    <property type="molecule type" value="Genomic_DNA"/>
</dbReference>
<dbReference type="KEGG" id="tpr:Tpau_4247"/>
<protein>
    <submittedName>
        <fullName evidence="1">Uncharacterized protein</fullName>
    </submittedName>
</protein>
<dbReference type="RefSeq" id="WP_013128804.1">
    <property type="nucleotide sequence ID" value="NC_014159.1"/>
</dbReference>
<accession>D5UYW8</accession>
<dbReference type="AlphaFoldDB" id="D5UYW8"/>
<dbReference type="HOGENOM" id="CLU_2371907_0_0_11"/>
<organism evidence="1 2">
    <name type="scientific">Tsukamurella paurometabola (strain ATCC 8368 / DSM 20162 / CCUG 35730 / CIP 100753 / JCM 10117 / KCTC 9821 / NBRC 16120 / NCIMB 702349 / NCTC 13040)</name>
    <name type="common">Corynebacterium paurometabolum</name>
    <dbReference type="NCBI Taxonomy" id="521096"/>
    <lineage>
        <taxon>Bacteria</taxon>
        <taxon>Bacillati</taxon>
        <taxon>Actinomycetota</taxon>
        <taxon>Actinomycetes</taxon>
        <taxon>Mycobacteriales</taxon>
        <taxon>Tsukamurellaceae</taxon>
        <taxon>Tsukamurella</taxon>
    </lineage>
</organism>
<name>D5UYW8_TSUPD</name>
<dbReference type="Proteomes" id="UP000001213">
    <property type="component" value="Plasmid pTpau01"/>
</dbReference>
<proteinExistence type="predicted"/>
<keyword evidence="2" id="KW-1185">Reference proteome</keyword>
<evidence type="ECO:0000313" key="1">
    <source>
        <dbReference type="EMBL" id="ADG80815.1"/>
    </source>
</evidence>
<reference evidence="2" key="1">
    <citation type="submission" date="2010-03" db="EMBL/GenBank/DDBJ databases">
        <title>The complete plasmid of Tsukamurella paurometabola DSM 20162.</title>
        <authorList>
            <consortium name="US DOE Joint Genome Institute (JGI-PGF)"/>
            <person name="Lucas S."/>
            <person name="Copeland A."/>
            <person name="Lapidus A."/>
            <person name="Glavina del Rio T."/>
            <person name="Dalin E."/>
            <person name="Tice H."/>
            <person name="Bruce D."/>
            <person name="Goodwin L."/>
            <person name="Pitluck S."/>
            <person name="Kyrpides N."/>
            <person name="Mavromatis K."/>
            <person name="Ivanova N."/>
            <person name="Mikhailova N."/>
            <person name="Munk A.C."/>
            <person name="Brettin T."/>
            <person name="Detter J.C."/>
            <person name="Tapia R."/>
            <person name="Han C."/>
            <person name="Larimer F."/>
            <person name="Land M."/>
            <person name="Hauser L."/>
            <person name="Markowitz V."/>
            <person name="Cheng J.-F."/>
            <person name="Hugenholtz P."/>
            <person name="Woyke T."/>
            <person name="Wu D."/>
            <person name="Jando M."/>
            <person name="Brambilla E."/>
            <person name="Klenk H.-P."/>
            <person name="Eisen J.A."/>
        </authorList>
    </citation>
    <scope>NUCLEOTIDE SEQUENCE [LARGE SCALE GENOMIC DNA]</scope>
    <source>
        <strain evidence="2">ATCC 8368 / DSM 20162 / CCUG 35730 / CIP 100753 / JCM 10117 / KCTC 9821 / NBRC 16120 / NCIMB 702349 / NCTC 13040</strain>
        <plasmid evidence="2">pTpau01</plasmid>
    </source>
</reference>
<sequence>MCVAIEFIEGAVRHGFTIAVAMHVISNARCHEPQFAQPRVLFGVKPDLWIGPSMQPSAPLIEVMAEVSPPSTVLIDTRARSAEEVPGRIPGMNGK</sequence>
<gene>
    <name evidence="1" type="ordered locus">Tpau_4247</name>
</gene>